<name>A0A1F8GJ39_9BACT</name>
<reference evidence="2 3" key="1">
    <citation type="journal article" date="2016" name="Nat. Commun.">
        <title>Thousands of microbial genomes shed light on interconnected biogeochemical processes in an aquifer system.</title>
        <authorList>
            <person name="Anantharaman K."/>
            <person name="Brown C.T."/>
            <person name="Hug L.A."/>
            <person name="Sharon I."/>
            <person name="Castelle C.J."/>
            <person name="Probst A.J."/>
            <person name="Thomas B.C."/>
            <person name="Singh A."/>
            <person name="Wilkins M.J."/>
            <person name="Karaoz U."/>
            <person name="Brodie E.L."/>
            <person name="Williams K.H."/>
            <person name="Hubbard S.S."/>
            <person name="Banfield J.F."/>
        </authorList>
    </citation>
    <scope>NUCLEOTIDE SEQUENCE [LARGE SCALE GENOMIC DNA]</scope>
</reference>
<accession>A0A1F8GJ39</accession>
<dbReference type="Proteomes" id="UP000178256">
    <property type="component" value="Unassembled WGS sequence"/>
</dbReference>
<feature type="transmembrane region" description="Helical" evidence="1">
    <location>
        <begin position="68"/>
        <end position="91"/>
    </location>
</feature>
<gene>
    <name evidence="2" type="ORF">A2925_00055</name>
</gene>
<feature type="transmembrane region" description="Helical" evidence="1">
    <location>
        <begin position="97"/>
        <end position="122"/>
    </location>
</feature>
<keyword evidence="1" id="KW-0812">Transmembrane</keyword>
<keyword evidence="1" id="KW-1133">Transmembrane helix</keyword>
<organism evidence="2 3">
    <name type="scientific">Candidatus Yanofskybacteria bacterium RIFCSPLOWO2_01_FULL_44_22</name>
    <dbReference type="NCBI Taxonomy" id="1802697"/>
    <lineage>
        <taxon>Bacteria</taxon>
        <taxon>Candidatus Yanofskyibacteriota</taxon>
    </lineage>
</organism>
<sequence length="131" mass="15396">MTTIFIKYVYWHFTIAPLQIMVIMTNYLRAFWHRFLIGQHFKTLFAPWHRQEPSQLAPKRSKNFGDKILDFIADIYIRLIAATIRLSVIIAGLVTQLFIALGFTALFLVWIIWPVLAIYLIFRGLSLVYGF</sequence>
<feature type="transmembrane region" description="Helical" evidence="1">
    <location>
        <begin position="12"/>
        <end position="32"/>
    </location>
</feature>
<dbReference type="STRING" id="1802697.A2925_00055"/>
<evidence type="ECO:0000256" key="1">
    <source>
        <dbReference type="SAM" id="Phobius"/>
    </source>
</evidence>
<evidence type="ECO:0000313" key="2">
    <source>
        <dbReference type="EMBL" id="OGN25412.1"/>
    </source>
</evidence>
<comment type="caution">
    <text evidence="2">The sequence shown here is derived from an EMBL/GenBank/DDBJ whole genome shotgun (WGS) entry which is preliminary data.</text>
</comment>
<keyword evidence="1" id="KW-0472">Membrane</keyword>
<proteinExistence type="predicted"/>
<protein>
    <submittedName>
        <fullName evidence="2">Uncharacterized protein</fullName>
    </submittedName>
</protein>
<dbReference type="EMBL" id="MGKL01000019">
    <property type="protein sequence ID" value="OGN25412.1"/>
    <property type="molecule type" value="Genomic_DNA"/>
</dbReference>
<evidence type="ECO:0000313" key="3">
    <source>
        <dbReference type="Proteomes" id="UP000178256"/>
    </source>
</evidence>
<dbReference type="AlphaFoldDB" id="A0A1F8GJ39"/>